<dbReference type="Gene3D" id="3.40.50.12030">
    <property type="entry name" value="Uncharacterised protein family UPF0261, NC domain"/>
    <property type="match status" value="1"/>
</dbReference>
<reference evidence="2 3" key="1">
    <citation type="journal article" date="2016" name="Nat. Commun.">
        <title>Thousands of microbial genomes shed light on interconnected biogeochemical processes in an aquifer system.</title>
        <authorList>
            <person name="Anantharaman K."/>
            <person name="Brown C.T."/>
            <person name="Hug L.A."/>
            <person name="Sharon I."/>
            <person name="Castelle C.J."/>
            <person name="Probst A.J."/>
            <person name="Thomas B.C."/>
            <person name="Singh A."/>
            <person name="Wilkins M.J."/>
            <person name="Karaoz U."/>
            <person name="Brodie E.L."/>
            <person name="Williams K.H."/>
            <person name="Hubbard S.S."/>
            <person name="Banfield J.F."/>
        </authorList>
    </citation>
    <scope>NUCLEOTIDE SEQUENCE [LARGE SCALE GENOMIC DNA]</scope>
</reference>
<dbReference type="InterPro" id="IPR056778">
    <property type="entry name" value="UPF0261_C"/>
</dbReference>
<proteinExistence type="predicted"/>
<dbReference type="InterPro" id="IPR051353">
    <property type="entry name" value="Tobamovirus_resist_UPF0261"/>
</dbReference>
<dbReference type="PANTHER" id="PTHR31862:SF1">
    <property type="entry name" value="UPF0261 DOMAIN PROTEIN (AFU_ORTHOLOGUE AFUA_1G10120)"/>
    <property type="match status" value="1"/>
</dbReference>
<evidence type="ECO:0000259" key="1">
    <source>
        <dbReference type="Pfam" id="PF23189"/>
    </source>
</evidence>
<gene>
    <name evidence="2" type="ORF">A2V47_02170</name>
</gene>
<feature type="domain" description="UPF0261" evidence="1">
    <location>
        <begin position="3"/>
        <end position="146"/>
    </location>
</feature>
<dbReference type="PANTHER" id="PTHR31862">
    <property type="entry name" value="UPF0261 DOMAIN PROTEIN (AFU_ORTHOLOGUE AFUA_1G10120)"/>
    <property type="match status" value="1"/>
</dbReference>
<accession>A0A1F5A941</accession>
<sequence>MHAAGPKRLEAAGETGIPQIVVPGCIEFIVEGPLSAAEKNWPGRKFYPDNPMFTLIRTSKEELKEIAKTMAKKINSAKGPTALVIPLKGFSKANRPGTAIFNPEEDKYFIKELKSQINDNIPIKELDMHINNPEFAQELVQVFLSLLKA</sequence>
<organism evidence="2 3">
    <name type="scientific">Candidatus Sediminicultor quintus</name>
    <dbReference type="NCBI Taxonomy" id="1797291"/>
    <lineage>
        <taxon>Bacteria</taxon>
        <taxon>Pseudomonadati</taxon>
        <taxon>Atribacterota</taxon>
        <taxon>Candidatus Phoenicimicrobiia</taxon>
        <taxon>Candidatus Pheonicimicrobiales</taxon>
        <taxon>Candidatus Phoenicimicrobiaceae</taxon>
        <taxon>Candidatus Sediminicultor</taxon>
    </lineage>
</organism>
<comment type="caution">
    <text evidence="2">The sequence shown here is derived from an EMBL/GenBank/DDBJ whole genome shotgun (WGS) entry which is preliminary data.</text>
</comment>
<dbReference type="Proteomes" id="UP000177701">
    <property type="component" value="Unassembled WGS sequence"/>
</dbReference>
<dbReference type="EMBL" id="MEYH01000068">
    <property type="protein sequence ID" value="OGD15082.1"/>
    <property type="molecule type" value="Genomic_DNA"/>
</dbReference>
<dbReference type="STRING" id="1797291.A2V47_02170"/>
<name>A0A1F5A941_9BACT</name>
<dbReference type="Pfam" id="PF23189">
    <property type="entry name" value="UPF0261_C"/>
    <property type="match status" value="1"/>
</dbReference>
<protein>
    <recommendedName>
        <fullName evidence="1">UPF0261 domain-containing protein</fullName>
    </recommendedName>
</protein>
<evidence type="ECO:0000313" key="3">
    <source>
        <dbReference type="Proteomes" id="UP000177701"/>
    </source>
</evidence>
<dbReference type="AlphaFoldDB" id="A0A1F5A941"/>
<evidence type="ECO:0000313" key="2">
    <source>
        <dbReference type="EMBL" id="OGD15082.1"/>
    </source>
</evidence>